<sequence length="225" mass="25080">MKFAQILRKRRKELGLTQQNIADIWGIKSVNVSDWERGKGMPEASKLPALAKRLEMSLSELMGETARLEAGAQVALMQDDLEDGPEILATPRLIPVAGRVQAGPDGLLHIDDFPLECPEGYMLWYTSCVEAYALRVRGESMSPRYLPGEYVGVDPCADVLPSDEVIVLFHEGQRMIKRLLWARDGQACFESVNKDYQNIICDLAEISAMHLVIGHIPKSAFRPSV</sequence>
<feature type="domain" description="HTH cro/C1-type" evidence="4">
    <location>
        <begin position="7"/>
        <end position="61"/>
    </location>
</feature>
<evidence type="ECO:0000313" key="5">
    <source>
        <dbReference type="EMBL" id="QJD98633.1"/>
    </source>
</evidence>
<dbReference type="InterPro" id="IPR015927">
    <property type="entry name" value="Peptidase_S24_S26A/B/C"/>
</dbReference>
<protein>
    <submittedName>
        <fullName evidence="5">Helix-turn-helix transcriptional regulator</fullName>
    </submittedName>
</protein>
<evidence type="ECO:0000259" key="4">
    <source>
        <dbReference type="PROSITE" id="PS50943"/>
    </source>
</evidence>
<evidence type="ECO:0000256" key="2">
    <source>
        <dbReference type="ARBA" id="ARBA00023125"/>
    </source>
</evidence>
<dbReference type="Gene3D" id="2.10.109.10">
    <property type="entry name" value="Umud Fragment, subunit A"/>
    <property type="match status" value="1"/>
</dbReference>
<dbReference type="SUPFAM" id="SSF51306">
    <property type="entry name" value="LexA/Signal peptidase"/>
    <property type="match status" value="1"/>
</dbReference>
<evidence type="ECO:0000256" key="1">
    <source>
        <dbReference type="ARBA" id="ARBA00023015"/>
    </source>
</evidence>
<dbReference type="Pfam" id="PF01381">
    <property type="entry name" value="HTH_3"/>
    <property type="match status" value="1"/>
</dbReference>
<gene>
    <name evidence="5" type="ORF">HH212_00070</name>
</gene>
<dbReference type="AlphaFoldDB" id="A0A7Z2VT02"/>
<name>A0A7Z2VT02_9BURK</name>
<dbReference type="InterPro" id="IPR010982">
    <property type="entry name" value="Lambda_DNA-bd_dom_sf"/>
</dbReference>
<dbReference type="InterPro" id="IPR001387">
    <property type="entry name" value="Cro/C1-type_HTH"/>
</dbReference>
<dbReference type="CDD" id="cd00093">
    <property type="entry name" value="HTH_XRE"/>
    <property type="match status" value="1"/>
</dbReference>
<dbReference type="EMBL" id="CP051685">
    <property type="protein sequence ID" value="QJD98633.1"/>
    <property type="molecule type" value="Genomic_DNA"/>
</dbReference>
<dbReference type="Proteomes" id="UP000502415">
    <property type="component" value="Chromosome"/>
</dbReference>
<accession>A0A7Z2VT02</accession>
<dbReference type="RefSeq" id="WP_169433533.1">
    <property type="nucleotide sequence ID" value="NZ_CP051685.1"/>
</dbReference>
<organism evidence="5 6">
    <name type="scientific">Massilia forsythiae</name>
    <dbReference type="NCBI Taxonomy" id="2728020"/>
    <lineage>
        <taxon>Bacteria</taxon>
        <taxon>Pseudomonadati</taxon>
        <taxon>Pseudomonadota</taxon>
        <taxon>Betaproteobacteria</taxon>
        <taxon>Burkholderiales</taxon>
        <taxon>Oxalobacteraceae</taxon>
        <taxon>Telluria group</taxon>
        <taxon>Massilia</taxon>
    </lineage>
</organism>
<dbReference type="PANTHER" id="PTHR40661">
    <property type="match status" value="1"/>
</dbReference>
<dbReference type="InterPro" id="IPR036286">
    <property type="entry name" value="LexA/Signal_pep-like_sf"/>
</dbReference>
<reference evidence="5 6" key="1">
    <citation type="submission" date="2020-04" db="EMBL/GenBank/DDBJ databases">
        <title>Genome sequencing of novel species.</title>
        <authorList>
            <person name="Heo J."/>
            <person name="Kim S.-J."/>
            <person name="Kim J.-S."/>
            <person name="Hong S.-B."/>
            <person name="Kwon S.-W."/>
        </authorList>
    </citation>
    <scope>NUCLEOTIDE SEQUENCE [LARGE SCALE GENOMIC DNA]</scope>
    <source>
        <strain evidence="5 6">GN2-R2</strain>
    </source>
</reference>
<dbReference type="KEGG" id="mfy:HH212_00070"/>
<dbReference type="SUPFAM" id="SSF47413">
    <property type="entry name" value="lambda repressor-like DNA-binding domains"/>
    <property type="match status" value="1"/>
</dbReference>
<keyword evidence="6" id="KW-1185">Reference proteome</keyword>
<evidence type="ECO:0000313" key="6">
    <source>
        <dbReference type="Proteomes" id="UP000502415"/>
    </source>
</evidence>
<dbReference type="Gene3D" id="1.10.260.40">
    <property type="entry name" value="lambda repressor-like DNA-binding domains"/>
    <property type="match status" value="1"/>
</dbReference>
<dbReference type="PANTHER" id="PTHR40661:SF3">
    <property type="entry name" value="FELS-1 PROPHAGE TRANSCRIPTIONAL REGULATOR"/>
    <property type="match status" value="1"/>
</dbReference>
<proteinExistence type="predicted"/>
<dbReference type="PROSITE" id="PS50943">
    <property type="entry name" value="HTH_CROC1"/>
    <property type="match status" value="1"/>
</dbReference>
<dbReference type="GO" id="GO:0003677">
    <property type="term" value="F:DNA binding"/>
    <property type="evidence" value="ECO:0007669"/>
    <property type="project" value="UniProtKB-KW"/>
</dbReference>
<keyword evidence="3" id="KW-0804">Transcription</keyword>
<dbReference type="CDD" id="cd06529">
    <property type="entry name" value="S24_LexA-like"/>
    <property type="match status" value="1"/>
</dbReference>
<evidence type="ECO:0000256" key="3">
    <source>
        <dbReference type="ARBA" id="ARBA00023163"/>
    </source>
</evidence>
<dbReference type="InterPro" id="IPR039418">
    <property type="entry name" value="LexA-like"/>
</dbReference>
<dbReference type="SMART" id="SM00530">
    <property type="entry name" value="HTH_XRE"/>
    <property type="match status" value="1"/>
</dbReference>
<dbReference type="Pfam" id="PF00717">
    <property type="entry name" value="Peptidase_S24"/>
    <property type="match status" value="1"/>
</dbReference>
<keyword evidence="1" id="KW-0805">Transcription regulation</keyword>
<keyword evidence="2" id="KW-0238">DNA-binding</keyword>